<keyword evidence="2" id="KW-1185">Reference proteome</keyword>
<dbReference type="EMBL" id="PVWJ01000024">
    <property type="protein sequence ID" value="PSB03797.1"/>
    <property type="molecule type" value="Genomic_DNA"/>
</dbReference>
<gene>
    <name evidence="1" type="ORF">C7B64_06705</name>
</gene>
<name>A0A2T1C6N2_9CYAN</name>
<protein>
    <recommendedName>
        <fullName evidence="3">DOMON-like domain-containing protein</fullName>
    </recommendedName>
</protein>
<dbReference type="Proteomes" id="UP000238762">
    <property type="component" value="Unassembled WGS sequence"/>
</dbReference>
<reference evidence="1 2" key="2">
    <citation type="submission" date="2018-03" db="EMBL/GenBank/DDBJ databases">
        <title>The ancient ancestry and fast evolution of plastids.</title>
        <authorList>
            <person name="Moore K.R."/>
            <person name="Magnabosco C."/>
            <person name="Momper L."/>
            <person name="Gold D.A."/>
            <person name="Bosak T."/>
            <person name="Fournier G.P."/>
        </authorList>
    </citation>
    <scope>NUCLEOTIDE SEQUENCE [LARGE SCALE GENOMIC DNA]</scope>
    <source>
        <strain evidence="1 2">CCAP 1448/3</strain>
    </source>
</reference>
<accession>A0A2T1C6N2</accession>
<evidence type="ECO:0000313" key="1">
    <source>
        <dbReference type="EMBL" id="PSB03797.1"/>
    </source>
</evidence>
<reference evidence="1 2" key="1">
    <citation type="submission" date="2018-02" db="EMBL/GenBank/DDBJ databases">
        <authorList>
            <person name="Cohen D.B."/>
            <person name="Kent A.D."/>
        </authorList>
    </citation>
    <scope>NUCLEOTIDE SEQUENCE [LARGE SCALE GENOMIC DNA]</scope>
    <source>
        <strain evidence="1 2">CCAP 1448/3</strain>
    </source>
</reference>
<sequence length="191" mass="21819">MNEVNFILKPFPSSAPLPEIQITGKVQRKSNIFSICYQVSGNIAQIYVPAPKTVISRQRELWETTCLEFFLGIKNSPRYWEFNLSPSGDWNIYRFTDYRQGMEEEKAIASLPFQVNQESHLFQLDLELDLAPMMELDTELDLGITAVIQSQQGEISYWGLTHCGTQPDFHLRDSFVVSTLVSLPQVSHLDG</sequence>
<dbReference type="OrthoDB" id="190583at2"/>
<comment type="caution">
    <text evidence="1">The sequence shown here is derived from an EMBL/GenBank/DDBJ whole genome shotgun (WGS) entry which is preliminary data.</text>
</comment>
<dbReference type="Gene3D" id="2.60.40.1190">
    <property type="match status" value="1"/>
</dbReference>
<dbReference type="AlphaFoldDB" id="A0A2T1C6N2"/>
<evidence type="ECO:0000313" key="2">
    <source>
        <dbReference type="Proteomes" id="UP000238762"/>
    </source>
</evidence>
<organism evidence="1 2">
    <name type="scientific">Merismopedia glauca CCAP 1448/3</name>
    <dbReference type="NCBI Taxonomy" id="1296344"/>
    <lineage>
        <taxon>Bacteria</taxon>
        <taxon>Bacillati</taxon>
        <taxon>Cyanobacteriota</taxon>
        <taxon>Cyanophyceae</taxon>
        <taxon>Synechococcales</taxon>
        <taxon>Merismopediaceae</taxon>
        <taxon>Merismopedia</taxon>
    </lineage>
</organism>
<evidence type="ECO:0008006" key="3">
    <source>
        <dbReference type="Google" id="ProtNLM"/>
    </source>
</evidence>
<dbReference type="RefSeq" id="WP_106287872.1">
    <property type="nucleotide sequence ID" value="NZ_CAWNTC010000242.1"/>
</dbReference>
<dbReference type="CDD" id="cd09627">
    <property type="entry name" value="DOMON_murB_like"/>
    <property type="match status" value="1"/>
</dbReference>
<proteinExistence type="predicted"/>